<sequence length="73" mass="8306">MSSEFQLILYRNVLIYFDADLQRQVLQRFARLPHVDGFLVPGPQDGLNLIAQEQGSDPYRAGSHICRHGRSHG</sequence>
<keyword evidence="3" id="KW-1185">Reference proteome</keyword>
<dbReference type="Gene3D" id="3.40.50.150">
    <property type="entry name" value="Vaccinia Virus protein VP39"/>
    <property type="match status" value="1"/>
</dbReference>
<dbReference type="InterPro" id="IPR022642">
    <property type="entry name" value="CheR_C"/>
</dbReference>
<dbReference type="GO" id="GO:0008757">
    <property type="term" value="F:S-adenosylmethionine-dependent methyltransferase activity"/>
    <property type="evidence" value="ECO:0007669"/>
    <property type="project" value="InterPro"/>
</dbReference>
<feature type="domain" description="CheR-type methyltransferase" evidence="1">
    <location>
        <begin position="1"/>
        <end position="47"/>
    </location>
</feature>
<gene>
    <name evidence="2" type="ORF">GM668_27380</name>
</gene>
<organism evidence="2 3">
    <name type="scientific">Pseudoduganella ginsengisoli</name>
    <dbReference type="NCBI Taxonomy" id="1462440"/>
    <lineage>
        <taxon>Bacteria</taxon>
        <taxon>Pseudomonadati</taxon>
        <taxon>Pseudomonadota</taxon>
        <taxon>Betaproteobacteria</taxon>
        <taxon>Burkholderiales</taxon>
        <taxon>Oxalobacteraceae</taxon>
        <taxon>Telluria group</taxon>
        <taxon>Pseudoduganella</taxon>
    </lineage>
</organism>
<dbReference type="Proteomes" id="UP000484015">
    <property type="component" value="Unassembled WGS sequence"/>
</dbReference>
<dbReference type="InterPro" id="IPR000780">
    <property type="entry name" value="CheR_MeTrfase"/>
</dbReference>
<accession>A0A6L6Q888</accession>
<name>A0A6L6Q888_9BURK</name>
<dbReference type="AlphaFoldDB" id="A0A6L6Q888"/>
<dbReference type="InterPro" id="IPR029063">
    <property type="entry name" value="SAM-dependent_MTases_sf"/>
</dbReference>
<evidence type="ECO:0000313" key="3">
    <source>
        <dbReference type="Proteomes" id="UP000484015"/>
    </source>
</evidence>
<proteinExistence type="predicted"/>
<dbReference type="RefSeq" id="WP_170305873.1">
    <property type="nucleotide sequence ID" value="NZ_WNLA01000030.1"/>
</dbReference>
<dbReference type="Pfam" id="PF01739">
    <property type="entry name" value="CheR"/>
    <property type="match status" value="1"/>
</dbReference>
<evidence type="ECO:0000313" key="2">
    <source>
        <dbReference type="EMBL" id="MTW05805.1"/>
    </source>
</evidence>
<reference evidence="2 3" key="1">
    <citation type="submission" date="2019-11" db="EMBL/GenBank/DDBJ databases">
        <title>Type strains purchased from KCTC, JCM and DSMZ.</title>
        <authorList>
            <person name="Lu H."/>
        </authorList>
    </citation>
    <scope>NUCLEOTIDE SEQUENCE [LARGE SCALE GENOMIC DNA]</scope>
    <source>
        <strain evidence="2 3">KCTC 42409</strain>
    </source>
</reference>
<dbReference type="SUPFAM" id="SSF53335">
    <property type="entry name" value="S-adenosyl-L-methionine-dependent methyltransferases"/>
    <property type="match status" value="1"/>
</dbReference>
<dbReference type="PROSITE" id="PS50123">
    <property type="entry name" value="CHER"/>
    <property type="match status" value="1"/>
</dbReference>
<comment type="caution">
    <text evidence="2">The sequence shown here is derived from an EMBL/GenBank/DDBJ whole genome shotgun (WGS) entry which is preliminary data.</text>
</comment>
<evidence type="ECO:0000259" key="1">
    <source>
        <dbReference type="PROSITE" id="PS50123"/>
    </source>
</evidence>
<protein>
    <recommendedName>
        <fullName evidence="1">CheR-type methyltransferase domain-containing protein</fullName>
    </recommendedName>
</protein>
<dbReference type="PRINTS" id="PR00996">
    <property type="entry name" value="CHERMTFRASE"/>
</dbReference>
<dbReference type="EMBL" id="WNLA01000030">
    <property type="protein sequence ID" value="MTW05805.1"/>
    <property type="molecule type" value="Genomic_DNA"/>
</dbReference>